<dbReference type="RefSeq" id="WP_219052443.1">
    <property type="nucleotide sequence ID" value="NZ_JAHWDP010000003.1"/>
</dbReference>
<keyword evidence="2" id="KW-0472">Membrane</keyword>
<keyword evidence="1" id="KW-0175">Coiled coil</keyword>
<dbReference type="EMBL" id="JAHWDP010000003">
    <property type="protein sequence ID" value="MBW2938002.1"/>
    <property type="molecule type" value="Genomic_DNA"/>
</dbReference>
<feature type="coiled-coil region" evidence="1">
    <location>
        <begin position="28"/>
        <end position="55"/>
    </location>
</feature>
<organism evidence="3 4">
    <name type="scientific">Halomarinibacterium sedimenti</name>
    <dbReference type="NCBI Taxonomy" id="2857106"/>
    <lineage>
        <taxon>Bacteria</taxon>
        <taxon>Pseudomonadati</taxon>
        <taxon>Bacteroidota</taxon>
        <taxon>Flavobacteriia</taxon>
        <taxon>Flavobacteriales</taxon>
        <taxon>Flavobacteriaceae</taxon>
        <taxon>Halomarinibacterium</taxon>
    </lineage>
</organism>
<keyword evidence="2" id="KW-1133">Transmembrane helix</keyword>
<accession>A0A9X1FPF4</accession>
<dbReference type="AlphaFoldDB" id="A0A9X1FPF4"/>
<proteinExistence type="predicted"/>
<keyword evidence="4" id="KW-1185">Reference proteome</keyword>
<name>A0A9X1FPF4_9FLAO</name>
<sequence>MKSKIFMYLFFFAVLFILFQYMNEKSIFESQESKIDSLTEKVKTANDSINVLQDNIGNLNYFTLQGNDNAMTYLENLGLDAAEVEKVVTEMIYERNLEKGGNTLIPVEGMYGEMRVNKVKFLNHRWILADFSDGKFWGEMIIEYFYNDKMELELTPISSVLYPN</sequence>
<evidence type="ECO:0008006" key="5">
    <source>
        <dbReference type="Google" id="ProtNLM"/>
    </source>
</evidence>
<comment type="caution">
    <text evidence="3">The sequence shown here is derived from an EMBL/GenBank/DDBJ whole genome shotgun (WGS) entry which is preliminary data.</text>
</comment>
<gene>
    <name evidence="3" type="ORF">KXJ69_07785</name>
</gene>
<dbReference type="Proteomes" id="UP001138686">
    <property type="component" value="Unassembled WGS sequence"/>
</dbReference>
<evidence type="ECO:0000313" key="4">
    <source>
        <dbReference type="Proteomes" id="UP001138686"/>
    </source>
</evidence>
<feature type="transmembrane region" description="Helical" evidence="2">
    <location>
        <begin position="5"/>
        <end position="22"/>
    </location>
</feature>
<protein>
    <recommendedName>
        <fullName evidence="5">Hydrolase</fullName>
    </recommendedName>
</protein>
<evidence type="ECO:0000256" key="2">
    <source>
        <dbReference type="SAM" id="Phobius"/>
    </source>
</evidence>
<evidence type="ECO:0000313" key="3">
    <source>
        <dbReference type="EMBL" id="MBW2938002.1"/>
    </source>
</evidence>
<evidence type="ECO:0000256" key="1">
    <source>
        <dbReference type="SAM" id="Coils"/>
    </source>
</evidence>
<keyword evidence="2" id="KW-0812">Transmembrane</keyword>
<reference evidence="3" key="1">
    <citation type="submission" date="2021-07" db="EMBL/GenBank/DDBJ databases">
        <title>Aureisphaera sp. CAU 1614 isolated from sea sediment.</title>
        <authorList>
            <person name="Kim W."/>
        </authorList>
    </citation>
    <scope>NUCLEOTIDE SEQUENCE</scope>
    <source>
        <strain evidence="3">CAU 1614</strain>
    </source>
</reference>